<proteinExistence type="predicted"/>
<comment type="caution">
    <text evidence="2">The sequence shown here is derived from an EMBL/GenBank/DDBJ whole genome shotgun (WGS) entry which is preliminary data.</text>
</comment>
<dbReference type="AlphaFoldDB" id="A0A9D1YV32"/>
<reference evidence="2" key="1">
    <citation type="journal article" date="2021" name="PeerJ">
        <title>Extensive microbial diversity within the chicken gut microbiome revealed by metagenomics and culture.</title>
        <authorList>
            <person name="Gilroy R."/>
            <person name="Ravi A."/>
            <person name="Getino M."/>
            <person name="Pursley I."/>
            <person name="Horton D.L."/>
            <person name="Alikhan N.F."/>
            <person name="Baker D."/>
            <person name="Gharbi K."/>
            <person name="Hall N."/>
            <person name="Watson M."/>
            <person name="Adriaenssens E.M."/>
            <person name="Foster-Nyarko E."/>
            <person name="Jarju S."/>
            <person name="Secka A."/>
            <person name="Antonio M."/>
            <person name="Oren A."/>
            <person name="Chaudhuri R.R."/>
            <person name="La Ragione R."/>
            <person name="Hildebrand F."/>
            <person name="Pallen M.J."/>
        </authorList>
    </citation>
    <scope>NUCLEOTIDE SEQUENCE</scope>
    <source>
        <strain evidence="2">ChiGjej1B1-98</strain>
    </source>
</reference>
<dbReference type="EMBL" id="DXDC01000252">
    <property type="protein sequence ID" value="HIY66277.1"/>
    <property type="molecule type" value="Genomic_DNA"/>
</dbReference>
<evidence type="ECO:0000313" key="3">
    <source>
        <dbReference type="Proteomes" id="UP000824005"/>
    </source>
</evidence>
<protein>
    <submittedName>
        <fullName evidence="2">Uncharacterized protein</fullName>
    </submittedName>
</protein>
<evidence type="ECO:0000313" key="2">
    <source>
        <dbReference type="EMBL" id="HIY66277.1"/>
    </source>
</evidence>
<sequence>MTDETLRAGPMVQREGNPGPMTQGFLTTTLQHATYLVAYVIGRHIGGA</sequence>
<gene>
    <name evidence="2" type="ORF">H9830_08390</name>
</gene>
<accession>A0A9D1YV32</accession>
<organism evidence="2 3">
    <name type="scientific">Candidatus Agrococcus pullicola</name>
    <dbReference type="NCBI Taxonomy" id="2838429"/>
    <lineage>
        <taxon>Bacteria</taxon>
        <taxon>Bacillati</taxon>
        <taxon>Actinomycetota</taxon>
        <taxon>Actinomycetes</taxon>
        <taxon>Micrococcales</taxon>
        <taxon>Microbacteriaceae</taxon>
        <taxon>Agrococcus</taxon>
    </lineage>
</organism>
<evidence type="ECO:0000256" key="1">
    <source>
        <dbReference type="SAM" id="MobiDB-lite"/>
    </source>
</evidence>
<name>A0A9D1YV32_9MICO</name>
<reference evidence="2" key="2">
    <citation type="submission" date="2021-04" db="EMBL/GenBank/DDBJ databases">
        <authorList>
            <person name="Gilroy R."/>
        </authorList>
    </citation>
    <scope>NUCLEOTIDE SEQUENCE</scope>
    <source>
        <strain evidence="2">ChiGjej1B1-98</strain>
    </source>
</reference>
<dbReference type="Proteomes" id="UP000824005">
    <property type="component" value="Unassembled WGS sequence"/>
</dbReference>
<feature type="region of interest" description="Disordered" evidence="1">
    <location>
        <begin position="1"/>
        <end position="22"/>
    </location>
</feature>